<sequence length="74" mass="8735">FRRRAFVTPKTYTSFLNTYKVFYKEKFDEINTVAERVRIGLMKLVEAQENVDELKEELKLKEVEMNAATEAADK</sequence>
<proteinExistence type="inferred from homology"/>
<dbReference type="EMBL" id="JABFTP020000185">
    <property type="protein sequence ID" value="KAL3286859.1"/>
    <property type="molecule type" value="Genomic_DNA"/>
</dbReference>
<name>A0ABD2P7C1_9CUCU</name>
<dbReference type="AlphaFoldDB" id="A0ABD2P7C1"/>
<keyword evidence="4" id="KW-1185">Reference proteome</keyword>
<organism evidence="3 4">
    <name type="scientific">Cryptolaemus montrouzieri</name>
    <dbReference type="NCBI Taxonomy" id="559131"/>
    <lineage>
        <taxon>Eukaryota</taxon>
        <taxon>Metazoa</taxon>
        <taxon>Ecdysozoa</taxon>
        <taxon>Arthropoda</taxon>
        <taxon>Hexapoda</taxon>
        <taxon>Insecta</taxon>
        <taxon>Pterygota</taxon>
        <taxon>Neoptera</taxon>
        <taxon>Endopterygota</taxon>
        <taxon>Coleoptera</taxon>
        <taxon>Polyphaga</taxon>
        <taxon>Cucujiformia</taxon>
        <taxon>Coccinelloidea</taxon>
        <taxon>Coccinellidae</taxon>
        <taxon>Scymninae</taxon>
        <taxon>Scymnini</taxon>
        <taxon>Cryptolaemus</taxon>
    </lineage>
</organism>
<keyword evidence="2" id="KW-0175">Coiled coil</keyword>
<dbReference type="Gene3D" id="1.10.287.2610">
    <property type="match status" value="1"/>
</dbReference>
<evidence type="ECO:0000313" key="3">
    <source>
        <dbReference type="EMBL" id="KAL3286859.1"/>
    </source>
</evidence>
<reference evidence="3 4" key="1">
    <citation type="journal article" date="2021" name="BMC Biol.">
        <title>Horizontally acquired antibacterial genes associated with adaptive radiation of ladybird beetles.</title>
        <authorList>
            <person name="Li H.S."/>
            <person name="Tang X.F."/>
            <person name="Huang Y.H."/>
            <person name="Xu Z.Y."/>
            <person name="Chen M.L."/>
            <person name="Du X.Y."/>
            <person name="Qiu B.Y."/>
            <person name="Chen P.T."/>
            <person name="Zhang W."/>
            <person name="Slipinski A."/>
            <person name="Escalona H.E."/>
            <person name="Waterhouse R.M."/>
            <person name="Zwick A."/>
            <person name="Pang H."/>
        </authorList>
    </citation>
    <scope>NUCLEOTIDE SEQUENCE [LARGE SCALE GENOMIC DNA]</scope>
    <source>
        <strain evidence="3">SYSU2018</strain>
    </source>
</reference>
<evidence type="ECO:0000313" key="4">
    <source>
        <dbReference type="Proteomes" id="UP001516400"/>
    </source>
</evidence>
<feature type="non-terminal residue" evidence="3">
    <location>
        <position position="74"/>
    </location>
</feature>
<evidence type="ECO:0000256" key="1">
    <source>
        <dbReference type="ARBA" id="ARBA00008887"/>
    </source>
</evidence>
<gene>
    <name evidence="3" type="ORF">HHI36_001347</name>
</gene>
<comment type="caution">
    <text evidence="3">The sequence shown here is derived from an EMBL/GenBank/DDBJ whole genome shotgun (WGS) entry which is preliminary data.</text>
</comment>
<dbReference type="PANTHER" id="PTHR46532:SF4">
    <property type="entry name" value="AAA+ ATPASE DOMAIN-CONTAINING PROTEIN"/>
    <property type="match status" value="1"/>
</dbReference>
<comment type="similarity">
    <text evidence="1">Belongs to the dynein heavy chain family.</text>
</comment>
<feature type="non-terminal residue" evidence="3">
    <location>
        <position position="1"/>
    </location>
</feature>
<evidence type="ECO:0000256" key="2">
    <source>
        <dbReference type="SAM" id="Coils"/>
    </source>
</evidence>
<dbReference type="Proteomes" id="UP001516400">
    <property type="component" value="Unassembled WGS sequence"/>
</dbReference>
<feature type="coiled-coil region" evidence="2">
    <location>
        <begin position="37"/>
        <end position="71"/>
    </location>
</feature>
<protein>
    <submittedName>
        <fullName evidence="3">Uncharacterized protein</fullName>
    </submittedName>
</protein>
<dbReference type="InterPro" id="IPR026983">
    <property type="entry name" value="DHC"/>
</dbReference>
<accession>A0ABD2P7C1</accession>
<dbReference type="PANTHER" id="PTHR46532">
    <property type="entry name" value="MALE FERTILITY FACTOR KL5"/>
    <property type="match status" value="1"/>
</dbReference>